<dbReference type="AlphaFoldDB" id="A0A7X9DLK0"/>
<reference evidence="1 2" key="1">
    <citation type="journal article" date="2020" name="Biotechnol. Biofuels">
        <title>New insights from the biogas microbiome by comprehensive genome-resolved metagenomics of nearly 1600 species originating from multiple anaerobic digesters.</title>
        <authorList>
            <person name="Campanaro S."/>
            <person name="Treu L."/>
            <person name="Rodriguez-R L.M."/>
            <person name="Kovalovszki A."/>
            <person name="Ziels R.M."/>
            <person name="Maus I."/>
            <person name="Zhu X."/>
            <person name="Kougias P.G."/>
            <person name="Basile A."/>
            <person name="Luo G."/>
            <person name="Schluter A."/>
            <person name="Konstantinidis K.T."/>
            <person name="Angelidaki I."/>
        </authorList>
    </citation>
    <scope>NUCLEOTIDE SEQUENCE [LARGE SCALE GENOMIC DNA]</scope>
    <source>
        <strain evidence="1">AS27yjCOA_165</strain>
    </source>
</reference>
<organism evidence="1 2">
    <name type="scientific">candidate division WWE3 bacterium</name>
    <dbReference type="NCBI Taxonomy" id="2053526"/>
    <lineage>
        <taxon>Bacteria</taxon>
        <taxon>Katanobacteria</taxon>
    </lineage>
</organism>
<gene>
    <name evidence="1" type="ORF">GYA27_04580</name>
</gene>
<dbReference type="Proteomes" id="UP000526033">
    <property type="component" value="Unassembled WGS sequence"/>
</dbReference>
<accession>A0A7X9DLK0</accession>
<evidence type="ECO:0000313" key="1">
    <source>
        <dbReference type="EMBL" id="NMB70439.1"/>
    </source>
</evidence>
<proteinExistence type="predicted"/>
<protein>
    <submittedName>
        <fullName evidence="1">Uncharacterized protein</fullName>
    </submittedName>
</protein>
<evidence type="ECO:0000313" key="2">
    <source>
        <dbReference type="Proteomes" id="UP000526033"/>
    </source>
</evidence>
<comment type="caution">
    <text evidence="1">The sequence shown here is derived from an EMBL/GenBank/DDBJ whole genome shotgun (WGS) entry which is preliminary data.</text>
</comment>
<sequence length="67" mass="7392">MIVQAKGSVPFPFGVWMCAKLGVTIIVKDAEKGVIETPDRAAALKIVEFLKANGYPYATIEEKPQRR</sequence>
<name>A0A7X9DLK0_UNCKA</name>
<dbReference type="EMBL" id="JAAZNL010000058">
    <property type="protein sequence ID" value="NMB70439.1"/>
    <property type="molecule type" value="Genomic_DNA"/>
</dbReference>